<gene>
    <name evidence="2" type="ORF">G4D63_06990</name>
</gene>
<name>A0A6M0Q8Z7_9BACI</name>
<organism evidence="2 3">
    <name type="scientific">Bacillus mesophilus</name>
    <dbReference type="NCBI Taxonomy" id="1808955"/>
    <lineage>
        <taxon>Bacteria</taxon>
        <taxon>Bacillati</taxon>
        <taxon>Bacillota</taxon>
        <taxon>Bacilli</taxon>
        <taxon>Bacillales</taxon>
        <taxon>Bacillaceae</taxon>
        <taxon>Bacillus</taxon>
    </lineage>
</organism>
<protein>
    <submittedName>
        <fullName evidence="2">Uncharacterized protein</fullName>
    </submittedName>
</protein>
<evidence type="ECO:0000313" key="3">
    <source>
        <dbReference type="Proteomes" id="UP000481043"/>
    </source>
</evidence>
<keyword evidence="1" id="KW-0812">Transmembrane</keyword>
<comment type="caution">
    <text evidence="2">The sequence shown here is derived from an EMBL/GenBank/DDBJ whole genome shotgun (WGS) entry which is preliminary data.</text>
</comment>
<evidence type="ECO:0000256" key="1">
    <source>
        <dbReference type="SAM" id="Phobius"/>
    </source>
</evidence>
<sequence>MKTKDPFEGEFYLKSKMDAYDEEIPDFPMRKNKFSSIIGFLASPTKNPMDHFISESQGIIMLKAVPALIGICLAFVQTLIYFL</sequence>
<reference evidence="2 3" key="1">
    <citation type="submission" date="2020-02" db="EMBL/GenBank/DDBJ databases">
        <title>Bacillus aquiflavi sp. nov., isolated from yellow water of strong flavor Chinese baijiu in Yibin region of China.</title>
        <authorList>
            <person name="Xie J."/>
        </authorList>
    </citation>
    <scope>NUCLEOTIDE SEQUENCE [LARGE SCALE GENOMIC DNA]</scope>
    <source>
        <strain evidence="2 3">SA4</strain>
    </source>
</reference>
<evidence type="ECO:0000313" key="2">
    <source>
        <dbReference type="EMBL" id="NEY71488.1"/>
    </source>
</evidence>
<dbReference type="Proteomes" id="UP000481043">
    <property type="component" value="Unassembled WGS sequence"/>
</dbReference>
<proteinExistence type="predicted"/>
<keyword evidence="3" id="KW-1185">Reference proteome</keyword>
<keyword evidence="1" id="KW-1133">Transmembrane helix</keyword>
<dbReference type="RefSeq" id="WP_163178937.1">
    <property type="nucleotide sequence ID" value="NZ_JAAIWM010000002.1"/>
</dbReference>
<accession>A0A6M0Q8Z7</accession>
<dbReference type="EMBL" id="JAAIWM010000002">
    <property type="protein sequence ID" value="NEY71488.1"/>
    <property type="molecule type" value="Genomic_DNA"/>
</dbReference>
<feature type="transmembrane region" description="Helical" evidence="1">
    <location>
        <begin position="59"/>
        <end position="82"/>
    </location>
</feature>
<dbReference type="AlphaFoldDB" id="A0A6M0Q8Z7"/>
<keyword evidence="1" id="KW-0472">Membrane</keyword>